<evidence type="ECO:0000313" key="2">
    <source>
        <dbReference type="Proteomes" id="UP000824220"/>
    </source>
</evidence>
<accession>A0A9D2H569</accession>
<dbReference type="Proteomes" id="UP000824220">
    <property type="component" value="Unassembled WGS sequence"/>
</dbReference>
<reference evidence="1" key="1">
    <citation type="journal article" date="2021" name="PeerJ">
        <title>Extensive microbial diversity within the chicken gut microbiome revealed by metagenomics and culture.</title>
        <authorList>
            <person name="Gilroy R."/>
            <person name="Ravi A."/>
            <person name="Getino M."/>
            <person name="Pursley I."/>
            <person name="Horton D.L."/>
            <person name="Alikhan N.F."/>
            <person name="Baker D."/>
            <person name="Gharbi K."/>
            <person name="Hall N."/>
            <person name="Watson M."/>
            <person name="Adriaenssens E.M."/>
            <person name="Foster-Nyarko E."/>
            <person name="Jarju S."/>
            <person name="Secka A."/>
            <person name="Antonio M."/>
            <person name="Oren A."/>
            <person name="Chaudhuri R.R."/>
            <person name="La Ragione R."/>
            <person name="Hildebrand F."/>
            <person name="Pallen M.J."/>
        </authorList>
    </citation>
    <scope>NUCLEOTIDE SEQUENCE</scope>
    <source>
        <strain evidence="1">ChiHjej8B7-3636</strain>
    </source>
</reference>
<reference evidence="1" key="2">
    <citation type="submission" date="2021-04" db="EMBL/GenBank/DDBJ databases">
        <authorList>
            <person name="Gilroy R."/>
        </authorList>
    </citation>
    <scope>NUCLEOTIDE SEQUENCE</scope>
    <source>
        <strain evidence="1">ChiHjej8B7-3636</strain>
    </source>
</reference>
<gene>
    <name evidence="1" type="ORF">H9800_04765</name>
</gene>
<dbReference type="EMBL" id="DXAM01000065">
    <property type="protein sequence ID" value="HJA04152.1"/>
    <property type="molecule type" value="Genomic_DNA"/>
</dbReference>
<dbReference type="InterPro" id="IPR011010">
    <property type="entry name" value="DNA_brk_join_enz"/>
</dbReference>
<organism evidence="1 2">
    <name type="scientific">Candidatus Microbacterium stercoravium</name>
    <dbReference type="NCBI Taxonomy" id="2838697"/>
    <lineage>
        <taxon>Bacteria</taxon>
        <taxon>Bacillati</taxon>
        <taxon>Actinomycetota</taxon>
        <taxon>Actinomycetes</taxon>
        <taxon>Micrococcales</taxon>
        <taxon>Microbacteriaceae</taxon>
        <taxon>Microbacterium</taxon>
    </lineage>
</organism>
<evidence type="ECO:0000313" key="1">
    <source>
        <dbReference type="EMBL" id="HJA04152.1"/>
    </source>
</evidence>
<protein>
    <submittedName>
        <fullName evidence="1">Uncharacterized protein</fullName>
    </submittedName>
</protein>
<sequence>MTERTCQLCERAAMPGRGLCSRCSKGVGRIRGDCTGCQKPDRLLDVEGRCRWCRERARKHCPDCDRGDVLLVGVDGNHVCNPCALRRHLDRVLTGDGVLAPLRTSILAAEPLTTRRWLARTRDLLRDLDTGRIPLSHDSLDRFPQRRAAEHLRALLIAAGLLEPDPHRGLRRLEARIPDLTAPLDHEHRQLVTRWLNWKVLPRLRTLDEQQRADISVRNATRQVEQVVAFLTGLQDAGMHLGEITQHDIDSWFAGPGAIRHVVRPFLTWARQNRQLPRRIELPPTYVGKPVTPLDAEQRWQIARRLTTDDTLDPADRIAAALIVLYAQPVNRVVALTTDDVTVTETGTSLALGTDALELPEPFATVIRQLPIRRRAGTAEQLPTRWLFPGNHAGTHITQNALANRLRRTLGIQPRQLRLAAAEQLTREIPPAMLAGVLGLRPLTIVRISANAGGSWANYAADRQT</sequence>
<name>A0A9D2H569_9MICO</name>
<dbReference type="GO" id="GO:0003677">
    <property type="term" value="F:DNA binding"/>
    <property type="evidence" value="ECO:0007669"/>
    <property type="project" value="InterPro"/>
</dbReference>
<comment type="caution">
    <text evidence="1">The sequence shown here is derived from an EMBL/GenBank/DDBJ whole genome shotgun (WGS) entry which is preliminary data.</text>
</comment>
<dbReference type="SUPFAM" id="SSF56349">
    <property type="entry name" value="DNA breaking-rejoining enzymes"/>
    <property type="match status" value="1"/>
</dbReference>
<dbReference type="AlphaFoldDB" id="A0A9D2H569"/>
<proteinExistence type="predicted"/>